<dbReference type="AlphaFoldDB" id="A0A0M0JVQ3"/>
<evidence type="ECO:0000256" key="2">
    <source>
        <dbReference type="ARBA" id="ARBA00006220"/>
    </source>
</evidence>
<proteinExistence type="inferred from homology"/>
<comment type="caution">
    <text evidence="7">The sequence shown here is derived from an EMBL/GenBank/DDBJ whole genome shotgun (WGS) entry which is preliminary data.</text>
</comment>
<keyword evidence="5" id="KW-0378">Hydrolase</keyword>
<sequence>MLGKLSATYVSVDAGAPKTFEYRRFLEVSGAKASYWHDVPLKVEGGVSAVVEITRNTTAKMEIATDEAGTPIKQDIKKGKLREYNMPIKWNYGAIPQTWEEPGHLWPGLESYGGGDNDPLDFVDLSSSAVPCGAVIAFKPLAALAMIDEGEVDWKVIGLNMADPSAASINSLAELEAAMPGQIDEVREWFTWYKALDANGKRIPDSEPNVFGFEGRRVPL</sequence>
<accession>A0A0M0JVQ3</accession>
<dbReference type="Gene3D" id="3.90.80.10">
    <property type="entry name" value="Inorganic pyrophosphatase"/>
    <property type="match status" value="1"/>
</dbReference>
<dbReference type="GO" id="GO:0004427">
    <property type="term" value="F:inorganic diphosphate phosphatase activity"/>
    <property type="evidence" value="ECO:0007669"/>
    <property type="project" value="UniProtKB-EC"/>
</dbReference>
<evidence type="ECO:0000256" key="4">
    <source>
        <dbReference type="ARBA" id="ARBA00022723"/>
    </source>
</evidence>
<gene>
    <name evidence="7" type="ORF">Ctob_005927</name>
</gene>
<evidence type="ECO:0000313" key="8">
    <source>
        <dbReference type="Proteomes" id="UP000037460"/>
    </source>
</evidence>
<evidence type="ECO:0000256" key="5">
    <source>
        <dbReference type="ARBA" id="ARBA00022801"/>
    </source>
</evidence>
<dbReference type="PANTHER" id="PTHR10286">
    <property type="entry name" value="INORGANIC PYROPHOSPHATASE"/>
    <property type="match status" value="1"/>
</dbReference>
<protein>
    <recommendedName>
        <fullName evidence="3">inorganic diphosphatase</fullName>
        <ecNumber evidence="3">3.6.1.1</ecNumber>
    </recommendedName>
</protein>
<evidence type="ECO:0000256" key="1">
    <source>
        <dbReference type="ARBA" id="ARBA00001946"/>
    </source>
</evidence>
<evidence type="ECO:0000313" key="7">
    <source>
        <dbReference type="EMBL" id="KOO30619.1"/>
    </source>
</evidence>
<dbReference type="InterPro" id="IPR008162">
    <property type="entry name" value="Pyrophosphatase"/>
</dbReference>
<organism evidence="7 8">
    <name type="scientific">Chrysochromulina tobinii</name>
    <dbReference type="NCBI Taxonomy" id="1460289"/>
    <lineage>
        <taxon>Eukaryota</taxon>
        <taxon>Haptista</taxon>
        <taxon>Haptophyta</taxon>
        <taxon>Prymnesiophyceae</taxon>
        <taxon>Prymnesiales</taxon>
        <taxon>Chrysochromulinaceae</taxon>
        <taxon>Chrysochromulina</taxon>
    </lineage>
</organism>
<dbReference type="GO" id="GO:0000287">
    <property type="term" value="F:magnesium ion binding"/>
    <property type="evidence" value="ECO:0007669"/>
    <property type="project" value="InterPro"/>
</dbReference>
<comment type="similarity">
    <text evidence="2">Belongs to the PPase family.</text>
</comment>
<dbReference type="EMBL" id="JWZX01002191">
    <property type="protein sequence ID" value="KOO30619.1"/>
    <property type="molecule type" value="Genomic_DNA"/>
</dbReference>
<evidence type="ECO:0000256" key="3">
    <source>
        <dbReference type="ARBA" id="ARBA00012146"/>
    </source>
</evidence>
<keyword evidence="4" id="KW-0479">Metal-binding</keyword>
<keyword evidence="8" id="KW-1185">Reference proteome</keyword>
<dbReference type="SUPFAM" id="SSF50324">
    <property type="entry name" value="Inorganic pyrophosphatase"/>
    <property type="match status" value="1"/>
</dbReference>
<dbReference type="OrthoDB" id="1608002at2759"/>
<comment type="cofactor">
    <cofactor evidence="1">
        <name>Mg(2+)</name>
        <dbReference type="ChEBI" id="CHEBI:18420"/>
    </cofactor>
</comment>
<dbReference type="EC" id="3.6.1.1" evidence="3"/>
<reference evidence="8" key="1">
    <citation type="journal article" date="2015" name="PLoS Genet.">
        <title>Genome Sequence and Transcriptome Analyses of Chrysochromulina tobin: Metabolic Tools for Enhanced Algal Fitness in the Prominent Order Prymnesiales (Haptophyceae).</title>
        <authorList>
            <person name="Hovde B.T."/>
            <person name="Deodato C.R."/>
            <person name="Hunsperger H.M."/>
            <person name="Ryken S.A."/>
            <person name="Yost W."/>
            <person name="Jha R.K."/>
            <person name="Patterson J."/>
            <person name="Monnat R.J. Jr."/>
            <person name="Barlow S.B."/>
            <person name="Starkenburg S.R."/>
            <person name="Cattolico R.A."/>
        </authorList>
    </citation>
    <scope>NUCLEOTIDE SEQUENCE</scope>
    <source>
        <strain evidence="8">CCMP291</strain>
    </source>
</reference>
<dbReference type="GO" id="GO:0005737">
    <property type="term" value="C:cytoplasm"/>
    <property type="evidence" value="ECO:0007669"/>
    <property type="project" value="InterPro"/>
</dbReference>
<evidence type="ECO:0000256" key="6">
    <source>
        <dbReference type="ARBA" id="ARBA00022842"/>
    </source>
</evidence>
<dbReference type="InterPro" id="IPR036649">
    <property type="entry name" value="Pyrophosphatase_sf"/>
</dbReference>
<dbReference type="Pfam" id="PF00719">
    <property type="entry name" value="Pyrophosphatase"/>
    <property type="match status" value="1"/>
</dbReference>
<keyword evidence="6" id="KW-0460">Magnesium</keyword>
<dbReference type="GO" id="GO:0006796">
    <property type="term" value="P:phosphate-containing compound metabolic process"/>
    <property type="evidence" value="ECO:0007669"/>
    <property type="project" value="InterPro"/>
</dbReference>
<dbReference type="Proteomes" id="UP000037460">
    <property type="component" value="Unassembled WGS sequence"/>
</dbReference>
<name>A0A0M0JVQ3_9EUKA</name>